<dbReference type="GO" id="GO:0008483">
    <property type="term" value="F:transaminase activity"/>
    <property type="evidence" value="ECO:0007669"/>
    <property type="project" value="InterPro"/>
</dbReference>
<keyword evidence="6" id="KW-0413">Isomerase</keyword>
<sequence length="428" mass="44945">MNQTRSQQLFEQAQRYIPGGVNSPVRSFRAVTGTPPFIARGQGSHVWDVDGNEYIDYLGSWGPLVLGHAHPTVVEALHRAAEGGTSFGAPVELEVELARTICEALPSVDSVRLVSSGTEACMSAIRLARAYTGRSKVIKFSGCYHGHADGLLVRAGSGAMTHGIPTSAGVPDAYGAETLVADYNDIASVESFFQAWPEAIAGVIVEPVAGNMGVVPPAEGFLQSLRQVTADNGAMLIFDEVITGFRIAYGGAQTLYGITPDITCLGKIIGGGLPVGAYGGRRDIMEMVAPLGPMYQAGTLSGNPLAVTAGLTTLTELQKAGTYEKLESLATRLADGITQAFAQAEVPATLNRVGSMMTGFLNAGPVDVLAQVEQSNTEAYGRYFHAMLERGVYLAPSQFEAGFVSLAHSEEDIDRTVAIAAEALGSLG</sequence>
<evidence type="ECO:0000256" key="6">
    <source>
        <dbReference type="ARBA" id="ARBA00023235"/>
    </source>
</evidence>
<dbReference type="Proteomes" id="UP001174909">
    <property type="component" value="Unassembled WGS sequence"/>
</dbReference>
<dbReference type="InterPro" id="IPR015421">
    <property type="entry name" value="PyrdxlP-dep_Trfase_major"/>
</dbReference>
<comment type="pathway">
    <text evidence="2">Porphyrin-containing compound metabolism; protoporphyrin-IX biosynthesis; 5-aminolevulinate from L-glutamyl-tRNA(Glu): step 2/2.</text>
</comment>
<dbReference type="HAMAP" id="MF_00375">
    <property type="entry name" value="HemL_aminotrans_3"/>
    <property type="match status" value="1"/>
</dbReference>
<evidence type="ECO:0000256" key="7">
    <source>
        <dbReference type="ARBA" id="ARBA00023244"/>
    </source>
</evidence>
<dbReference type="NCBIfam" id="TIGR00713">
    <property type="entry name" value="hemL"/>
    <property type="match status" value="1"/>
</dbReference>
<dbReference type="GO" id="GO:0042286">
    <property type="term" value="F:glutamate-1-semialdehyde 2,1-aminomutase activity"/>
    <property type="evidence" value="ECO:0007669"/>
    <property type="project" value="UniProtKB-EC"/>
</dbReference>
<dbReference type="Pfam" id="PF00202">
    <property type="entry name" value="Aminotran_3"/>
    <property type="match status" value="1"/>
</dbReference>
<evidence type="ECO:0000256" key="4">
    <source>
        <dbReference type="ARBA" id="ARBA00012143"/>
    </source>
</evidence>
<dbReference type="PANTHER" id="PTHR43713:SF3">
    <property type="entry name" value="GLUTAMATE-1-SEMIALDEHYDE 2,1-AMINOMUTASE 1, CHLOROPLASTIC-RELATED"/>
    <property type="match status" value="1"/>
</dbReference>
<dbReference type="Gene3D" id="3.40.640.10">
    <property type="entry name" value="Type I PLP-dependent aspartate aminotransferase-like (Major domain)"/>
    <property type="match status" value="1"/>
</dbReference>
<accession>A0AA35S1F8</accession>
<evidence type="ECO:0000313" key="9">
    <source>
        <dbReference type="EMBL" id="CAI8021184.1"/>
    </source>
</evidence>
<evidence type="ECO:0000256" key="5">
    <source>
        <dbReference type="ARBA" id="ARBA00022898"/>
    </source>
</evidence>
<dbReference type="EMBL" id="CASHTH010001874">
    <property type="protein sequence ID" value="CAI8021184.1"/>
    <property type="molecule type" value="Genomic_DNA"/>
</dbReference>
<name>A0AA35S1F8_GEOBA</name>
<reference evidence="9" key="1">
    <citation type="submission" date="2023-03" db="EMBL/GenBank/DDBJ databases">
        <authorList>
            <person name="Steffen K."/>
            <person name="Cardenas P."/>
        </authorList>
    </citation>
    <scope>NUCLEOTIDE SEQUENCE</scope>
</reference>
<keyword evidence="7" id="KW-0627">Porphyrin biosynthesis</keyword>
<dbReference type="InterPro" id="IPR015422">
    <property type="entry name" value="PyrdxlP-dep_Trfase_small"/>
</dbReference>
<organism evidence="9 10">
    <name type="scientific">Geodia barretti</name>
    <name type="common">Barrett's horny sponge</name>
    <dbReference type="NCBI Taxonomy" id="519541"/>
    <lineage>
        <taxon>Eukaryota</taxon>
        <taxon>Metazoa</taxon>
        <taxon>Porifera</taxon>
        <taxon>Demospongiae</taxon>
        <taxon>Heteroscleromorpha</taxon>
        <taxon>Tetractinellida</taxon>
        <taxon>Astrophorina</taxon>
        <taxon>Geodiidae</taxon>
        <taxon>Geodia</taxon>
    </lineage>
</organism>
<dbReference type="InterPro" id="IPR004639">
    <property type="entry name" value="4pyrrol_synth_GluAld_NH2Trfase"/>
</dbReference>
<dbReference type="PROSITE" id="PS00600">
    <property type="entry name" value="AA_TRANSFER_CLASS_3"/>
    <property type="match status" value="1"/>
</dbReference>
<dbReference type="FunFam" id="3.40.640.10:FF:000021">
    <property type="entry name" value="Glutamate-1-semialdehyde 2,1-aminomutase"/>
    <property type="match status" value="1"/>
</dbReference>
<dbReference type="InterPro" id="IPR015424">
    <property type="entry name" value="PyrdxlP-dep_Trfase"/>
</dbReference>
<evidence type="ECO:0000256" key="2">
    <source>
        <dbReference type="ARBA" id="ARBA00004819"/>
    </source>
</evidence>
<proteinExistence type="inferred from homology"/>
<dbReference type="NCBIfam" id="NF000818">
    <property type="entry name" value="PRK00062.1"/>
    <property type="match status" value="1"/>
</dbReference>
<evidence type="ECO:0000256" key="3">
    <source>
        <dbReference type="ARBA" id="ARBA00008981"/>
    </source>
</evidence>
<comment type="caution">
    <text evidence="9">The sequence shown here is derived from an EMBL/GenBank/DDBJ whole genome shotgun (WGS) entry which is preliminary data.</text>
</comment>
<dbReference type="PANTHER" id="PTHR43713">
    <property type="entry name" value="GLUTAMATE-1-SEMIALDEHYDE 2,1-AMINOMUTASE"/>
    <property type="match status" value="1"/>
</dbReference>
<dbReference type="EC" id="5.4.3.8" evidence="4"/>
<gene>
    <name evidence="9" type="ORF">GBAR_LOCUS12603</name>
</gene>
<comment type="cofactor">
    <cofactor evidence="1">
        <name>pyridoxal 5'-phosphate</name>
        <dbReference type="ChEBI" id="CHEBI:597326"/>
    </cofactor>
</comment>
<keyword evidence="10" id="KW-1185">Reference proteome</keyword>
<evidence type="ECO:0000256" key="1">
    <source>
        <dbReference type="ARBA" id="ARBA00001933"/>
    </source>
</evidence>
<keyword evidence="5 8" id="KW-0663">Pyridoxal phosphate</keyword>
<dbReference type="AlphaFoldDB" id="A0AA35S1F8"/>
<evidence type="ECO:0000313" key="10">
    <source>
        <dbReference type="Proteomes" id="UP001174909"/>
    </source>
</evidence>
<dbReference type="SUPFAM" id="SSF53383">
    <property type="entry name" value="PLP-dependent transferases"/>
    <property type="match status" value="1"/>
</dbReference>
<dbReference type="InterPro" id="IPR005814">
    <property type="entry name" value="Aminotrans_3"/>
</dbReference>
<dbReference type="InterPro" id="IPR049704">
    <property type="entry name" value="Aminotrans_3_PPA_site"/>
</dbReference>
<comment type="similarity">
    <text evidence="3">Belongs to the class-III pyridoxal-phosphate-dependent aminotransferase family. HemL subfamily.</text>
</comment>
<dbReference type="GO" id="GO:0030170">
    <property type="term" value="F:pyridoxal phosphate binding"/>
    <property type="evidence" value="ECO:0007669"/>
    <property type="project" value="InterPro"/>
</dbReference>
<protein>
    <recommendedName>
        <fullName evidence="4">glutamate-1-semialdehyde 2,1-aminomutase</fullName>
        <ecNumber evidence="4">5.4.3.8</ecNumber>
    </recommendedName>
</protein>
<dbReference type="CDD" id="cd00610">
    <property type="entry name" value="OAT_like"/>
    <property type="match status" value="1"/>
</dbReference>
<dbReference type="Gene3D" id="3.90.1150.10">
    <property type="entry name" value="Aspartate Aminotransferase, domain 1"/>
    <property type="match status" value="1"/>
</dbReference>
<dbReference type="GO" id="GO:0006779">
    <property type="term" value="P:porphyrin-containing compound biosynthetic process"/>
    <property type="evidence" value="ECO:0007669"/>
    <property type="project" value="UniProtKB-KW"/>
</dbReference>
<evidence type="ECO:0000256" key="8">
    <source>
        <dbReference type="RuleBase" id="RU003560"/>
    </source>
</evidence>